<evidence type="ECO:0000256" key="1">
    <source>
        <dbReference type="ARBA" id="ARBA00004141"/>
    </source>
</evidence>
<evidence type="ECO:0000256" key="4">
    <source>
        <dbReference type="ARBA" id="ARBA00023136"/>
    </source>
</evidence>
<feature type="transmembrane region" description="Helical" evidence="5">
    <location>
        <begin position="15"/>
        <end position="36"/>
    </location>
</feature>
<dbReference type="EMBL" id="CP120628">
    <property type="protein sequence ID" value="WEW59105.1"/>
    <property type="molecule type" value="Genomic_DNA"/>
</dbReference>
<feature type="transmembrane region" description="Helical" evidence="5">
    <location>
        <begin position="348"/>
        <end position="370"/>
    </location>
</feature>
<keyword evidence="3 5" id="KW-1133">Transmembrane helix</keyword>
<dbReference type="Proteomes" id="UP001219355">
    <property type="component" value="Chromosome 2"/>
</dbReference>
<evidence type="ECO:0000256" key="5">
    <source>
        <dbReference type="SAM" id="Phobius"/>
    </source>
</evidence>
<evidence type="ECO:0000256" key="2">
    <source>
        <dbReference type="ARBA" id="ARBA00022692"/>
    </source>
</evidence>
<proteinExistence type="predicted"/>
<dbReference type="Pfam" id="PF13813">
    <property type="entry name" value="MBOAT_2"/>
    <property type="match status" value="1"/>
</dbReference>
<accession>A0AAF0DLR7</accession>
<name>A0AAF0DLR7_9EURO</name>
<feature type="domain" description="Wax synthase" evidence="6">
    <location>
        <begin position="266"/>
        <end position="354"/>
    </location>
</feature>
<comment type="subcellular location">
    <subcellularLocation>
        <location evidence="1">Membrane</location>
        <topology evidence="1">Multi-pass membrane protein</topology>
    </subcellularLocation>
</comment>
<keyword evidence="2 5" id="KW-0812">Transmembrane</keyword>
<keyword evidence="8" id="KW-1185">Reference proteome</keyword>
<feature type="transmembrane region" description="Helical" evidence="5">
    <location>
        <begin position="390"/>
        <end position="412"/>
    </location>
</feature>
<evidence type="ECO:0000313" key="8">
    <source>
        <dbReference type="Proteomes" id="UP001219355"/>
    </source>
</evidence>
<feature type="transmembrane region" description="Helical" evidence="5">
    <location>
        <begin position="320"/>
        <end position="336"/>
    </location>
</feature>
<dbReference type="GO" id="GO:0016020">
    <property type="term" value="C:membrane"/>
    <property type="evidence" value="ECO:0007669"/>
    <property type="project" value="UniProtKB-SubCell"/>
</dbReference>
<organism evidence="7 8">
    <name type="scientific">Emydomyces testavorans</name>
    <dbReference type="NCBI Taxonomy" id="2070801"/>
    <lineage>
        <taxon>Eukaryota</taxon>
        <taxon>Fungi</taxon>
        <taxon>Dikarya</taxon>
        <taxon>Ascomycota</taxon>
        <taxon>Pezizomycotina</taxon>
        <taxon>Eurotiomycetes</taxon>
        <taxon>Eurotiomycetidae</taxon>
        <taxon>Onygenales</taxon>
        <taxon>Nannizziopsiaceae</taxon>
        <taxon>Emydomyces</taxon>
    </lineage>
</organism>
<sequence>MARAWIFTSERTRQLGAVSIEILFMQLTTVLVLAYAPRSATGVRVGAAVLALCLAAHIHWRFPRSSAHRQLILSIIWTQIVQVSDALVVTRAEYVDVMRWRVKMGQIDAVSDIQWDRVAWAWFMQWNGRWIGTRWEVGCRVRSATEKRGKVVRGSKNGTTRGNGISEGTGSRRGYVAGRLTTAIAIYLALDFLGWSAPPGAVWQPAFAVDKQYVFRRVTQVSLEELAIRTGAVLGSGVVGAAVLVQMHSFAAAVMVGLGIHDADEWPALFGHISDAWCLRRFWSLFWHQNMRHPFVSHASYITHNIFHIPTRNKILTRHLRVFIVFALCALLHLLTDNAAGVPFEESGAISFFMALCFGIALEDMFFFIFHSAGGERAESSRSRLFTSNALGYVWTLTFMVWTAPVWIYPIVRHIPPGKVKNVPFSVLDAIFG</sequence>
<evidence type="ECO:0000256" key="3">
    <source>
        <dbReference type="ARBA" id="ARBA00022989"/>
    </source>
</evidence>
<reference evidence="7" key="1">
    <citation type="submission" date="2023-03" db="EMBL/GenBank/DDBJ databases">
        <title>Emydomyces testavorans Genome Sequence.</title>
        <authorList>
            <person name="Hoyer L."/>
        </authorList>
    </citation>
    <scope>NUCLEOTIDE SEQUENCE</scope>
    <source>
        <strain evidence="7">16-2883</strain>
    </source>
</reference>
<feature type="transmembrane region" description="Helical" evidence="5">
    <location>
        <begin position="42"/>
        <end position="60"/>
    </location>
</feature>
<evidence type="ECO:0000313" key="7">
    <source>
        <dbReference type="EMBL" id="WEW59105.1"/>
    </source>
</evidence>
<gene>
    <name evidence="7" type="ORF">PRK78_004574</name>
</gene>
<protein>
    <recommendedName>
        <fullName evidence="6">Wax synthase domain-containing protein</fullName>
    </recommendedName>
</protein>
<dbReference type="InterPro" id="IPR032805">
    <property type="entry name" value="Wax_synthase_dom"/>
</dbReference>
<keyword evidence="4 5" id="KW-0472">Membrane</keyword>
<dbReference type="AlphaFoldDB" id="A0AAF0DLR7"/>
<evidence type="ECO:0000259" key="6">
    <source>
        <dbReference type="Pfam" id="PF13813"/>
    </source>
</evidence>